<dbReference type="InterPro" id="IPR051044">
    <property type="entry name" value="MAG_DAG_Lipase"/>
</dbReference>
<dbReference type="InterPro" id="IPR029058">
    <property type="entry name" value="AB_hydrolase_fold"/>
</dbReference>
<dbReference type="AlphaFoldDB" id="A0A5C5XH55"/>
<comment type="caution">
    <text evidence="2">The sequence shown here is derived from an EMBL/GenBank/DDBJ whole genome shotgun (WGS) entry which is preliminary data.</text>
</comment>
<organism evidence="2 3">
    <name type="scientific">Rubinisphaera italica</name>
    <dbReference type="NCBI Taxonomy" id="2527969"/>
    <lineage>
        <taxon>Bacteria</taxon>
        <taxon>Pseudomonadati</taxon>
        <taxon>Planctomycetota</taxon>
        <taxon>Planctomycetia</taxon>
        <taxon>Planctomycetales</taxon>
        <taxon>Planctomycetaceae</taxon>
        <taxon>Rubinisphaera</taxon>
    </lineage>
</organism>
<dbReference type="SUPFAM" id="SSF53474">
    <property type="entry name" value="alpha/beta-Hydrolases"/>
    <property type="match status" value="1"/>
</dbReference>
<evidence type="ECO:0000313" key="2">
    <source>
        <dbReference type="EMBL" id="TWT62310.1"/>
    </source>
</evidence>
<sequence length="316" mass="35195">MSMSHSDVTKTSFQVSADVGITLHARKWEPKLSEGERKFLIVTHGACEHGGRYNDLLERAARQGWTAIAIDLRGHGQSTGDYVHVQQFAEYSQDLLAVMNHVEAPPESTVLLGCSMGGLVSIRTLQNYWRDHNCCPCKGLVLLSPLLGIRHPIEMWKKIVARGLSATFPRTRFRSTIDLTLLSHDPEVVESKRSDPRIRGAVTARWFWEMRRAINDAFSDVDCIQVPTLLFQSGADYVVDPLASKVWGSLVNNSEATGASQKVQFRMLENWYHEILNEPQGAVVADAILKFGSSLLETRDSKLTLSELPAAHQVAS</sequence>
<proteinExistence type="predicted"/>
<dbReference type="InterPro" id="IPR022742">
    <property type="entry name" value="Hydrolase_4"/>
</dbReference>
<dbReference type="GO" id="GO:0016787">
    <property type="term" value="F:hydrolase activity"/>
    <property type="evidence" value="ECO:0007669"/>
    <property type="project" value="UniProtKB-KW"/>
</dbReference>
<dbReference type="Pfam" id="PF12146">
    <property type="entry name" value="Hydrolase_4"/>
    <property type="match status" value="1"/>
</dbReference>
<dbReference type="PANTHER" id="PTHR11614">
    <property type="entry name" value="PHOSPHOLIPASE-RELATED"/>
    <property type="match status" value="1"/>
</dbReference>
<dbReference type="OrthoDB" id="9806902at2"/>
<dbReference type="EC" id="3.1.1.-" evidence="2"/>
<keyword evidence="3" id="KW-1185">Reference proteome</keyword>
<name>A0A5C5XH55_9PLAN</name>
<gene>
    <name evidence="2" type="primary">ytpA</name>
    <name evidence="2" type="ORF">Pan54_30510</name>
</gene>
<protein>
    <submittedName>
        <fullName evidence="2">Phospholipase YtpA</fullName>
        <ecNumber evidence="2">3.1.1.-</ecNumber>
    </submittedName>
</protein>
<evidence type="ECO:0000313" key="3">
    <source>
        <dbReference type="Proteomes" id="UP000316095"/>
    </source>
</evidence>
<dbReference type="EMBL" id="SJPG01000001">
    <property type="protein sequence ID" value="TWT62310.1"/>
    <property type="molecule type" value="Genomic_DNA"/>
</dbReference>
<dbReference type="Proteomes" id="UP000316095">
    <property type="component" value="Unassembled WGS sequence"/>
</dbReference>
<keyword evidence="2" id="KW-0378">Hydrolase</keyword>
<accession>A0A5C5XH55</accession>
<evidence type="ECO:0000259" key="1">
    <source>
        <dbReference type="Pfam" id="PF12146"/>
    </source>
</evidence>
<reference evidence="2 3" key="1">
    <citation type="submission" date="2019-02" db="EMBL/GenBank/DDBJ databases">
        <title>Deep-cultivation of Planctomycetes and their phenomic and genomic characterization uncovers novel biology.</title>
        <authorList>
            <person name="Wiegand S."/>
            <person name="Jogler M."/>
            <person name="Boedeker C."/>
            <person name="Pinto D."/>
            <person name="Vollmers J."/>
            <person name="Rivas-Marin E."/>
            <person name="Kohn T."/>
            <person name="Peeters S.H."/>
            <person name="Heuer A."/>
            <person name="Rast P."/>
            <person name="Oberbeckmann S."/>
            <person name="Bunk B."/>
            <person name="Jeske O."/>
            <person name="Meyerdierks A."/>
            <person name="Storesund J.E."/>
            <person name="Kallscheuer N."/>
            <person name="Luecker S."/>
            <person name="Lage O.M."/>
            <person name="Pohl T."/>
            <person name="Merkel B.J."/>
            <person name="Hornburger P."/>
            <person name="Mueller R.-W."/>
            <person name="Bruemmer F."/>
            <person name="Labrenz M."/>
            <person name="Spormann A.M."/>
            <person name="Op Den Camp H."/>
            <person name="Overmann J."/>
            <person name="Amann R."/>
            <person name="Jetten M.S.M."/>
            <person name="Mascher T."/>
            <person name="Medema M.H."/>
            <person name="Devos D.P."/>
            <person name="Kaster A.-K."/>
            <person name="Ovreas L."/>
            <person name="Rohde M."/>
            <person name="Galperin M.Y."/>
            <person name="Jogler C."/>
        </authorList>
    </citation>
    <scope>NUCLEOTIDE SEQUENCE [LARGE SCALE GENOMIC DNA]</scope>
    <source>
        <strain evidence="2 3">Pan54</strain>
    </source>
</reference>
<feature type="domain" description="Serine aminopeptidase S33" evidence="1">
    <location>
        <begin position="37"/>
        <end position="280"/>
    </location>
</feature>
<dbReference type="Gene3D" id="3.40.50.1820">
    <property type="entry name" value="alpha/beta hydrolase"/>
    <property type="match status" value="1"/>
</dbReference>